<proteinExistence type="predicted"/>
<keyword evidence="4" id="KW-1185">Reference proteome</keyword>
<dbReference type="Pfam" id="PF07727">
    <property type="entry name" value="RVT_2"/>
    <property type="match status" value="1"/>
</dbReference>
<dbReference type="InterPro" id="IPR013103">
    <property type="entry name" value="RVT_2"/>
</dbReference>
<protein>
    <submittedName>
        <fullName evidence="3">Retrovirus-related pol polyprotein from transposon TNT 1-94</fullName>
    </submittedName>
</protein>
<organism evidence="3 4">
    <name type="scientific">Tanacetum coccineum</name>
    <dbReference type="NCBI Taxonomy" id="301880"/>
    <lineage>
        <taxon>Eukaryota</taxon>
        <taxon>Viridiplantae</taxon>
        <taxon>Streptophyta</taxon>
        <taxon>Embryophyta</taxon>
        <taxon>Tracheophyta</taxon>
        <taxon>Spermatophyta</taxon>
        <taxon>Magnoliopsida</taxon>
        <taxon>eudicotyledons</taxon>
        <taxon>Gunneridae</taxon>
        <taxon>Pentapetalae</taxon>
        <taxon>asterids</taxon>
        <taxon>campanulids</taxon>
        <taxon>Asterales</taxon>
        <taxon>Asteraceae</taxon>
        <taxon>Asteroideae</taxon>
        <taxon>Anthemideae</taxon>
        <taxon>Anthemidinae</taxon>
        <taxon>Tanacetum</taxon>
    </lineage>
</organism>
<name>A0ABQ5BBI0_9ASTR</name>
<feature type="domain" description="Reverse transcriptase Ty1/copia-type" evidence="2">
    <location>
        <begin position="55"/>
        <end position="187"/>
    </location>
</feature>
<accession>A0ABQ5BBI0</accession>
<evidence type="ECO:0000259" key="2">
    <source>
        <dbReference type="Pfam" id="PF07727"/>
    </source>
</evidence>
<sequence>MSEETLTKEPLDHNPKTKVTSFVYINIEHKNVNEALTDDSWIVAMQEELNQFIANNVWELVPQLRNMTIIGTKWVFRNKLDENGIVSRNKVRLVAQGSNQQEGINYDETYASVARLESIWILLARAYALDFKLFQMDVKSAFLNGFINEEVYMAQPPGFIDFEKPDHVYKLKKALYGLKQAPKACKTPRDYSRKHRRAILEPWRQHHNLPSSPPSPPPHRTPPTSPITTNSLSYSTPPQNPTQNKIVHDLKELHHLSNLLDINLQQAIEATNPSPPTSPCIHPPTLDQVNLHSGLCHCCLQTRDLFDILGDDLNRIKSIVICPST</sequence>
<comment type="caution">
    <text evidence="3">The sequence shown here is derived from an EMBL/GenBank/DDBJ whole genome shotgun (WGS) entry which is preliminary data.</text>
</comment>
<dbReference type="Proteomes" id="UP001151760">
    <property type="component" value="Unassembled WGS sequence"/>
</dbReference>
<evidence type="ECO:0000313" key="3">
    <source>
        <dbReference type="EMBL" id="GJT11584.1"/>
    </source>
</evidence>
<gene>
    <name evidence="3" type="ORF">Tco_0858626</name>
</gene>
<feature type="region of interest" description="Disordered" evidence="1">
    <location>
        <begin position="202"/>
        <end position="243"/>
    </location>
</feature>
<feature type="compositionally biased region" description="Pro residues" evidence="1">
    <location>
        <begin position="211"/>
        <end position="225"/>
    </location>
</feature>
<dbReference type="EMBL" id="BQNB010013078">
    <property type="protein sequence ID" value="GJT11584.1"/>
    <property type="molecule type" value="Genomic_DNA"/>
</dbReference>
<evidence type="ECO:0000313" key="4">
    <source>
        <dbReference type="Proteomes" id="UP001151760"/>
    </source>
</evidence>
<reference evidence="3" key="2">
    <citation type="submission" date="2022-01" db="EMBL/GenBank/DDBJ databases">
        <authorList>
            <person name="Yamashiro T."/>
            <person name="Shiraishi A."/>
            <person name="Satake H."/>
            <person name="Nakayama K."/>
        </authorList>
    </citation>
    <scope>NUCLEOTIDE SEQUENCE</scope>
</reference>
<evidence type="ECO:0000256" key="1">
    <source>
        <dbReference type="SAM" id="MobiDB-lite"/>
    </source>
</evidence>
<feature type="compositionally biased region" description="Polar residues" evidence="1">
    <location>
        <begin position="230"/>
        <end position="243"/>
    </location>
</feature>
<reference evidence="3" key="1">
    <citation type="journal article" date="2022" name="Int. J. Mol. Sci.">
        <title>Draft Genome of Tanacetum Coccineum: Genomic Comparison of Closely Related Tanacetum-Family Plants.</title>
        <authorList>
            <person name="Yamashiro T."/>
            <person name="Shiraishi A."/>
            <person name="Nakayama K."/>
            <person name="Satake H."/>
        </authorList>
    </citation>
    <scope>NUCLEOTIDE SEQUENCE</scope>
</reference>